<comment type="similarity">
    <text evidence="1">Belongs to the helicase family. UvrD subfamily.</text>
</comment>
<dbReference type="GO" id="GO:0005829">
    <property type="term" value="C:cytosol"/>
    <property type="evidence" value="ECO:0007669"/>
    <property type="project" value="TreeGrafter"/>
</dbReference>
<evidence type="ECO:0000256" key="1">
    <source>
        <dbReference type="ARBA" id="ARBA00009922"/>
    </source>
</evidence>
<dbReference type="PANTHER" id="PTHR11070">
    <property type="entry name" value="UVRD / RECB / PCRA DNA HELICASE FAMILY MEMBER"/>
    <property type="match status" value="1"/>
</dbReference>
<evidence type="ECO:0000256" key="7">
    <source>
        <dbReference type="ARBA" id="ARBA00023235"/>
    </source>
</evidence>
<dbReference type="InterPro" id="IPR027417">
    <property type="entry name" value="P-loop_NTPase"/>
</dbReference>
<dbReference type="CDD" id="cd17932">
    <property type="entry name" value="DEXQc_UvrD"/>
    <property type="match status" value="1"/>
</dbReference>
<dbReference type="SUPFAM" id="SSF52540">
    <property type="entry name" value="P-loop containing nucleoside triphosphate hydrolases"/>
    <property type="match status" value="1"/>
</dbReference>
<dbReference type="PROSITE" id="PS51198">
    <property type="entry name" value="UVRD_HELICASE_ATP_BIND"/>
    <property type="match status" value="1"/>
</dbReference>
<evidence type="ECO:0000256" key="3">
    <source>
        <dbReference type="ARBA" id="ARBA00022801"/>
    </source>
</evidence>
<dbReference type="InterPro" id="IPR014016">
    <property type="entry name" value="UvrD-like_ATP-bd"/>
</dbReference>
<dbReference type="Proteomes" id="UP000189810">
    <property type="component" value="Chromosome I"/>
</dbReference>
<evidence type="ECO:0000259" key="14">
    <source>
        <dbReference type="PROSITE" id="PS51217"/>
    </source>
</evidence>
<accession>A0A1M6R7V6</accession>
<comment type="catalytic activity">
    <reaction evidence="8">
        <text>Couples ATP hydrolysis with the unwinding of duplex DNA by translocating in the 3'-5' direction.</text>
        <dbReference type="EC" id="5.6.2.4"/>
    </reaction>
</comment>
<evidence type="ECO:0000256" key="11">
    <source>
        <dbReference type="ARBA" id="ARBA00048988"/>
    </source>
</evidence>
<dbReference type="GO" id="GO:0043138">
    <property type="term" value="F:3'-5' DNA helicase activity"/>
    <property type="evidence" value="ECO:0007669"/>
    <property type="project" value="UniProtKB-EC"/>
</dbReference>
<feature type="binding site" evidence="12">
    <location>
        <begin position="21"/>
        <end position="28"/>
    </location>
    <ligand>
        <name>ATP</name>
        <dbReference type="ChEBI" id="CHEBI:30616"/>
    </ligand>
</feature>
<dbReference type="GO" id="GO:0000725">
    <property type="term" value="P:recombinational repair"/>
    <property type="evidence" value="ECO:0007669"/>
    <property type="project" value="TreeGrafter"/>
</dbReference>
<dbReference type="PANTHER" id="PTHR11070:SF2">
    <property type="entry name" value="ATP-DEPENDENT DNA HELICASE SRS2"/>
    <property type="match status" value="1"/>
</dbReference>
<dbReference type="STRING" id="381751.SAMN05444391_0544"/>
<dbReference type="Pfam" id="PF13361">
    <property type="entry name" value="UvrD_C"/>
    <property type="match status" value="1"/>
</dbReference>
<dbReference type="EC" id="5.6.2.4" evidence="9"/>
<keyword evidence="6" id="KW-0238">DNA-binding</keyword>
<evidence type="ECO:0000256" key="6">
    <source>
        <dbReference type="ARBA" id="ARBA00023125"/>
    </source>
</evidence>
<organism evidence="15 16">
    <name type="scientific">Thermocrinis minervae</name>
    <dbReference type="NCBI Taxonomy" id="381751"/>
    <lineage>
        <taxon>Bacteria</taxon>
        <taxon>Pseudomonadati</taxon>
        <taxon>Aquificota</taxon>
        <taxon>Aquificia</taxon>
        <taxon>Aquificales</taxon>
        <taxon>Aquificaceae</taxon>
        <taxon>Thermocrinis</taxon>
    </lineage>
</organism>
<dbReference type="CDD" id="cd18807">
    <property type="entry name" value="SF1_C_UvrD"/>
    <property type="match status" value="1"/>
</dbReference>
<dbReference type="EMBL" id="LT670846">
    <property type="protein sequence ID" value="SHK28520.1"/>
    <property type="molecule type" value="Genomic_DNA"/>
</dbReference>
<sequence>MLDPSQKKAVEHYGKPLLLVAGAGSGKTRTLVHKIEHLISVRGLNPSRILVVTFTRKAANEIRERILKTVGASLEWVETFHSFGLKVIKQDHKLLGISKDFTLLEDDDRDNLLKKILRFKGSDEVSLERLKSYISKKREDLIEETDPLLEELYMEYEKLLISQNLLDFSSILYLTLKAFRENPRWRESFDFILVDEFQDTNTVQYEMLKSIAKDKICVVGDPNQCIYEWRYARPDNILRFVEDFRPDVIKLEYNYRSQAYIIRIANAILSASKAAWKDLVPVLKPTRSESHRPVVRRFLKEEEEAKWISQEIKKLRAYYPYEQMAILVRVTYVTDYIEKALFQEGIPYRVVGAVKFFERAEIKDALSFLRFLANPKDSLSFERLLKVSRLKLTQRQMDLILGMSGNNLLEKSLMALKHLPQEKAIGLHNLLKTLSKHRGDNYHQTLEAILQEVGFETYLEENYTNFTERLENIKELMRFLKERWERGISLEDLLAEVDLLADVDDKGRGVSIMTVHSSKGLEFPVVFLPRLEEGIFPHEKALEDERQLEEERRLFYVAITRAKDMLYLTYTRGSNRKPSSFLSDIPKDLLDLSAFKRKTSYMPELRSVKTLKEGQLVKHKEFGLGRIISLQEEKARVDFGSFVKTIYLGFLEPVE</sequence>
<protein>
    <recommendedName>
        <fullName evidence="9">DNA 3'-5' helicase</fullName>
        <ecNumber evidence="9">5.6.2.4</ecNumber>
    </recommendedName>
    <alternativeName>
        <fullName evidence="10">DNA 3'-5' helicase II</fullName>
    </alternativeName>
</protein>
<dbReference type="GO" id="GO:0016887">
    <property type="term" value="F:ATP hydrolysis activity"/>
    <property type="evidence" value="ECO:0007669"/>
    <property type="project" value="RHEA"/>
</dbReference>
<keyword evidence="7" id="KW-0413">Isomerase</keyword>
<dbReference type="GO" id="GO:0033202">
    <property type="term" value="C:DNA helicase complex"/>
    <property type="evidence" value="ECO:0007669"/>
    <property type="project" value="TreeGrafter"/>
</dbReference>
<name>A0A1M6R7V6_9AQUI</name>
<dbReference type="RefSeq" id="WP_079653708.1">
    <property type="nucleotide sequence ID" value="NZ_LT670846.1"/>
</dbReference>
<dbReference type="InterPro" id="IPR013986">
    <property type="entry name" value="DExx_box_DNA_helicase_dom_sf"/>
</dbReference>
<keyword evidence="16" id="KW-1185">Reference proteome</keyword>
<evidence type="ECO:0000259" key="13">
    <source>
        <dbReference type="PROSITE" id="PS51198"/>
    </source>
</evidence>
<feature type="domain" description="UvrD-like helicase C-terminal" evidence="14">
    <location>
        <begin position="259"/>
        <end position="520"/>
    </location>
</feature>
<dbReference type="InterPro" id="IPR000212">
    <property type="entry name" value="DNA_helicase_UvrD/REP"/>
</dbReference>
<dbReference type="OrthoDB" id="9810135at2"/>
<dbReference type="GO" id="GO:0003677">
    <property type="term" value="F:DNA binding"/>
    <property type="evidence" value="ECO:0007669"/>
    <property type="project" value="UniProtKB-KW"/>
</dbReference>
<dbReference type="GO" id="GO:0005524">
    <property type="term" value="F:ATP binding"/>
    <property type="evidence" value="ECO:0007669"/>
    <property type="project" value="UniProtKB-UniRule"/>
</dbReference>
<dbReference type="InterPro" id="IPR014017">
    <property type="entry name" value="DNA_helicase_UvrD-like_C"/>
</dbReference>
<evidence type="ECO:0000256" key="9">
    <source>
        <dbReference type="ARBA" id="ARBA00034808"/>
    </source>
</evidence>
<keyword evidence="5 12" id="KW-0067">ATP-binding</keyword>
<comment type="catalytic activity">
    <reaction evidence="11">
        <text>ATP + H2O = ADP + phosphate + H(+)</text>
        <dbReference type="Rhea" id="RHEA:13065"/>
        <dbReference type="ChEBI" id="CHEBI:15377"/>
        <dbReference type="ChEBI" id="CHEBI:15378"/>
        <dbReference type="ChEBI" id="CHEBI:30616"/>
        <dbReference type="ChEBI" id="CHEBI:43474"/>
        <dbReference type="ChEBI" id="CHEBI:456216"/>
        <dbReference type="EC" id="5.6.2.4"/>
    </reaction>
</comment>
<dbReference type="PROSITE" id="PS51217">
    <property type="entry name" value="UVRD_HELICASE_CTER"/>
    <property type="match status" value="1"/>
</dbReference>
<dbReference type="Pfam" id="PF00580">
    <property type="entry name" value="UvrD-helicase"/>
    <property type="match status" value="1"/>
</dbReference>
<evidence type="ECO:0000256" key="12">
    <source>
        <dbReference type="PROSITE-ProRule" id="PRU00560"/>
    </source>
</evidence>
<gene>
    <name evidence="15" type="ORF">SAMN05444391_0544</name>
</gene>
<dbReference type="Gene3D" id="1.10.486.10">
    <property type="entry name" value="PCRA, domain 4"/>
    <property type="match status" value="1"/>
</dbReference>
<dbReference type="Gene3D" id="3.40.50.300">
    <property type="entry name" value="P-loop containing nucleotide triphosphate hydrolases"/>
    <property type="match status" value="2"/>
</dbReference>
<proteinExistence type="inferred from homology"/>
<evidence type="ECO:0000256" key="5">
    <source>
        <dbReference type="ARBA" id="ARBA00022840"/>
    </source>
</evidence>
<evidence type="ECO:0000256" key="10">
    <source>
        <dbReference type="ARBA" id="ARBA00034923"/>
    </source>
</evidence>
<evidence type="ECO:0000313" key="16">
    <source>
        <dbReference type="Proteomes" id="UP000189810"/>
    </source>
</evidence>
<keyword evidence="3 12" id="KW-0378">Hydrolase</keyword>
<keyword evidence="4 12" id="KW-0347">Helicase</keyword>
<dbReference type="Gene3D" id="1.10.10.160">
    <property type="match status" value="1"/>
</dbReference>
<evidence type="ECO:0000256" key="4">
    <source>
        <dbReference type="ARBA" id="ARBA00022806"/>
    </source>
</evidence>
<reference evidence="15 16" key="1">
    <citation type="submission" date="2016-11" db="EMBL/GenBank/DDBJ databases">
        <authorList>
            <person name="Jaros S."/>
            <person name="Januszkiewicz K."/>
            <person name="Wedrychowicz H."/>
        </authorList>
    </citation>
    <scope>NUCLEOTIDE SEQUENCE [LARGE SCALE GENOMIC DNA]</scope>
    <source>
        <strain evidence="15 16">DSM 19557</strain>
    </source>
</reference>
<feature type="domain" description="UvrD-like helicase ATP-binding" evidence="13">
    <location>
        <begin position="1"/>
        <end position="258"/>
    </location>
</feature>
<evidence type="ECO:0000256" key="2">
    <source>
        <dbReference type="ARBA" id="ARBA00022741"/>
    </source>
</evidence>
<evidence type="ECO:0000256" key="8">
    <source>
        <dbReference type="ARBA" id="ARBA00034617"/>
    </source>
</evidence>
<keyword evidence="2 12" id="KW-0547">Nucleotide-binding</keyword>
<dbReference type="AlphaFoldDB" id="A0A1M6R7V6"/>
<evidence type="ECO:0000313" key="15">
    <source>
        <dbReference type="EMBL" id="SHK28520.1"/>
    </source>
</evidence>